<reference evidence="2 3" key="1">
    <citation type="submission" date="2023-07" db="EMBL/GenBank/DDBJ databases">
        <title>Sorghum-associated microbial communities from plants grown in Nebraska, USA.</title>
        <authorList>
            <person name="Schachtman D."/>
        </authorList>
    </citation>
    <scope>NUCLEOTIDE SEQUENCE [LARGE SCALE GENOMIC DNA]</scope>
    <source>
        <strain evidence="2 3">BE316</strain>
    </source>
</reference>
<comment type="caution">
    <text evidence="2">The sequence shown here is derived from an EMBL/GenBank/DDBJ whole genome shotgun (WGS) entry which is preliminary data.</text>
</comment>
<accession>A0ABU2AE83</accession>
<dbReference type="InterPro" id="IPR036852">
    <property type="entry name" value="Peptidase_S8/S53_dom_sf"/>
</dbReference>
<keyword evidence="3" id="KW-1185">Reference proteome</keyword>
<sequence>MKISFEGWRQWRQLSWAQCVLAGIGLLTSLAAMADDNAPSHEGLVLVHRTVNAKYMDSFKAFSGLLKSTLTKPYVVKNDDSLEKLVSEQFGVGPTAAHDVYEQLADRIQTLNKLPSRGAIKAGATLALPDIPPMQWKEKMAGNPNYGMPRVQGGPDYHVVLSGKSMTADVADWRRILDKGRKAEPLVSQWRWVTVAQAKEEAKAEEEARAQAKAQGVDVAEIPTNAYWSQPLTLKFAADSVGAGQASSVQADLQLLAALIKRRPPQQEVVVYVLDDSWPTAEAFEASRQFFLKALNDIRTANFIPGAPPAFLAKDSVVTDFPAYTPPKPLHASKIATALADFTKLTPKVKVVYLPLFTQQKWAKEFWEELTYIALVTTGVHSKLGEIQPTDGIMNKARSDATQLVAQIPAKVVDSLGPAQQTPITVLQKVAQLYAMKTGTPFFISMSWTVETHEIDFGPDADALGVSLAATGNDGKEVIGDAIYLAYRGKAAPGDVLAVMNTDSTGKDLCGSGRLPLSGPNPFYGLAYDGTYSNGAECGSSFSTPRVAWLLGLRQAYNAPVSKAALPDWYASFRTQMISLQGATQTTSRRYWLPVAKLFDGL</sequence>
<gene>
    <name evidence="2" type="ORF">J2X21_003464</name>
</gene>
<evidence type="ECO:0000313" key="3">
    <source>
        <dbReference type="Proteomes" id="UP001180825"/>
    </source>
</evidence>
<dbReference type="Proteomes" id="UP001180825">
    <property type="component" value="Unassembled WGS sequence"/>
</dbReference>
<protein>
    <submittedName>
        <fullName evidence="2">Uncharacterized protein</fullName>
    </submittedName>
</protein>
<dbReference type="SUPFAM" id="SSF52743">
    <property type="entry name" value="Subtilisin-like"/>
    <property type="match status" value="1"/>
</dbReference>
<dbReference type="RefSeq" id="WP_310330640.1">
    <property type="nucleotide sequence ID" value="NZ_JAVDXV010000007.1"/>
</dbReference>
<evidence type="ECO:0000313" key="2">
    <source>
        <dbReference type="EMBL" id="MDR7334308.1"/>
    </source>
</evidence>
<name>A0ABU2AE83_9BURK</name>
<feature type="chain" id="PRO_5045882158" evidence="1">
    <location>
        <begin position="35"/>
        <end position="602"/>
    </location>
</feature>
<evidence type="ECO:0000256" key="1">
    <source>
        <dbReference type="SAM" id="SignalP"/>
    </source>
</evidence>
<feature type="signal peptide" evidence="1">
    <location>
        <begin position="1"/>
        <end position="34"/>
    </location>
</feature>
<dbReference type="EMBL" id="JAVDXV010000007">
    <property type="protein sequence ID" value="MDR7334308.1"/>
    <property type="molecule type" value="Genomic_DNA"/>
</dbReference>
<keyword evidence="1" id="KW-0732">Signal</keyword>
<proteinExistence type="predicted"/>
<organism evidence="2 3">
    <name type="scientific">Roseateles asaccharophilus</name>
    <dbReference type="NCBI Taxonomy" id="582607"/>
    <lineage>
        <taxon>Bacteria</taxon>
        <taxon>Pseudomonadati</taxon>
        <taxon>Pseudomonadota</taxon>
        <taxon>Betaproteobacteria</taxon>
        <taxon>Burkholderiales</taxon>
        <taxon>Sphaerotilaceae</taxon>
        <taxon>Roseateles</taxon>
    </lineage>
</organism>